<dbReference type="PROSITE" id="PS50975">
    <property type="entry name" value="ATP_GRASP"/>
    <property type="match status" value="1"/>
</dbReference>
<keyword evidence="3" id="KW-0436">Ligase</keyword>
<sequence>MTAHVDPAPITRTEDVARLLQPVVVGGDILAYSYVRELHRAFGIESTIVLATQNIKMLSESSFTDYRLEPHIHEQEGLYNALERIAQEVHGAHPEKTLLILGCDDCHARMLSQGKQLLQDLGYVVPYIDFALLDDITQKRRFYEICEELDIPFPKTWYFDCGNGPDELPVDEFPYPLIAKPSNSAQFQDAEPSIEGWRKIYEIESPEELAQVWRSIRASDYNNLLVLQDFIPGGDDAIRTLTTFSDATGDLRVVAGGVVCLQDHDPTALGNPLCIMGEREEAIISCAKRFLSHVGYRGFANFDIKYDSRDGSFRFFEVNTRCGRNTYYMSLGGQNFVELIVREFVMGQPVEYHEAYNPFLYCCVPAYVLKRSMDNQERLAQALKALKATDEPYPLHYAPDSFKHNMWAKIMHLNQIRKFKRFYWDTNGKQLK</sequence>
<dbReference type="InterPro" id="IPR011761">
    <property type="entry name" value="ATP-grasp"/>
</dbReference>
<dbReference type="SUPFAM" id="SSF56059">
    <property type="entry name" value="Glutathione synthetase ATP-binding domain-like"/>
    <property type="match status" value="1"/>
</dbReference>
<dbReference type="AlphaFoldDB" id="A0A369LD38"/>
<dbReference type="EMBL" id="PPTP01000003">
    <property type="protein sequence ID" value="RDB56136.1"/>
    <property type="molecule type" value="Genomic_DNA"/>
</dbReference>
<organism evidence="3 4">
    <name type="scientific">Senegalimassilia anaerobia</name>
    <dbReference type="NCBI Taxonomy" id="1473216"/>
    <lineage>
        <taxon>Bacteria</taxon>
        <taxon>Bacillati</taxon>
        <taxon>Actinomycetota</taxon>
        <taxon>Coriobacteriia</taxon>
        <taxon>Coriobacteriales</taxon>
        <taxon>Coriobacteriaceae</taxon>
        <taxon>Senegalimassilia</taxon>
    </lineage>
</organism>
<proteinExistence type="predicted"/>
<dbReference type="RefSeq" id="WP_114620448.1">
    <property type="nucleotide sequence ID" value="NZ_PPTP01000003.1"/>
</dbReference>
<accession>A0A369LD38</accession>
<comment type="caution">
    <text evidence="3">The sequence shown here is derived from an EMBL/GenBank/DDBJ whole genome shotgun (WGS) entry which is preliminary data.</text>
</comment>
<keyword evidence="1" id="KW-0547">Nucleotide-binding</keyword>
<name>A0A369LD38_9ACTN</name>
<evidence type="ECO:0000259" key="2">
    <source>
        <dbReference type="PROSITE" id="PS50975"/>
    </source>
</evidence>
<dbReference type="GO" id="GO:0005524">
    <property type="term" value="F:ATP binding"/>
    <property type="evidence" value="ECO:0007669"/>
    <property type="project" value="UniProtKB-UniRule"/>
</dbReference>
<protein>
    <submittedName>
        <fullName evidence="3">Carboxylate--amine ligase</fullName>
    </submittedName>
</protein>
<feature type="domain" description="ATP-grasp" evidence="2">
    <location>
        <begin position="143"/>
        <end position="345"/>
    </location>
</feature>
<evidence type="ECO:0000313" key="4">
    <source>
        <dbReference type="Proteomes" id="UP000253792"/>
    </source>
</evidence>
<keyword evidence="1" id="KW-0067">ATP-binding</keyword>
<dbReference type="Gene3D" id="3.30.470.20">
    <property type="entry name" value="ATP-grasp fold, B domain"/>
    <property type="match status" value="1"/>
</dbReference>
<gene>
    <name evidence="3" type="ORF">C1880_04410</name>
</gene>
<evidence type="ECO:0000313" key="3">
    <source>
        <dbReference type="EMBL" id="RDB56136.1"/>
    </source>
</evidence>
<dbReference type="Proteomes" id="UP000253792">
    <property type="component" value="Unassembled WGS sequence"/>
</dbReference>
<dbReference type="GO" id="GO:0046872">
    <property type="term" value="F:metal ion binding"/>
    <property type="evidence" value="ECO:0007669"/>
    <property type="project" value="InterPro"/>
</dbReference>
<keyword evidence="4" id="KW-1185">Reference proteome</keyword>
<reference evidence="3 4" key="1">
    <citation type="journal article" date="2018" name="Elife">
        <title>Discovery and characterization of a prevalent human gut bacterial enzyme sufficient for the inactivation of a family of plant toxins.</title>
        <authorList>
            <person name="Koppel N."/>
            <person name="Bisanz J.E."/>
            <person name="Pandelia M.E."/>
            <person name="Turnbaugh P.J."/>
            <person name="Balskus E.P."/>
        </authorList>
    </citation>
    <scope>NUCLEOTIDE SEQUENCE [LARGE SCALE GENOMIC DNA]</scope>
    <source>
        <strain evidence="4">anaerobia AP69FAA</strain>
    </source>
</reference>
<evidence type="ECO:0000256" key="1">
    <source>
        <dbReference type="PROSITE-ProRule" id="PRU00409"/>
    </source>
</evidence>
<dbReference type="OrthoDB" id="5420347at2"/>
<dbReference type="GO" id="GO:0016874">
    <property type="term" value="F:ligase activity"/>
    <property type="evidence" value="ECO:0007669"/>
    <property type="project" value="UniProtKB-KW"/>
</dbReference>